<dbReference type="PANTHER" id="PTHR39323">
    <property type="entry name" value="BLR1149 PROTEIN"/>
    <property type="match status" value="1"/>
</dbReference>
<dbReference type="InterPro" id="IPR024173">
    <property type="entry name" value="Pesterase_MJ0037-like"/>
</dbReference>
<dbReference type="Pfam" id="PF00149">
    <property type="entry name" value="Metallophos"/>
    <property type="match status" value="1"/>
</dbReference>
<evidence type="ECO:0000313" key="3">
    <source>
        <dbReference type="Proteomes" id="UP000001901"/>
    </source>
</evidence>
<dbReference type="PANTHER" id="PTHR39323:SF1">
    <property type="entry name" value="BLR1149 PROTEIN"/>
    <property type="match status" value="1"/>
</dbReference>
<dbReference type="AlphaFoldDB" id="D2RGC5"/>
<organism evidence="2 3">
    <name type="scientific">Archaeoglobus profundus (strain DSM 5631 / JCM 9629 / NBRC 100127 / Av18)</name>
    <dbReference type="NCBI Taxonomy" id="572546"/>
    <lineage>
        <taxon>Archaea</taxon>
        <taxon>Methanobacteriati</taxon>
        <taxon>Methanobacteriota</taxon>
        <taxon>Archaeoglobi</taxon>
        <taxon>Archaeoglobales</taxon>
        <taxon>Archaeoglobaceae</taxon>
        <taxon>Archaeoglobus</taxon>
    </lineage>
</organism>
<dbReference type="CDD" id="cd07391">
    <property type="entry name" value="MPP_PF1019"/>
    <property type="match status" value="1"/>
</dbReference>
<dbReference type="InterPro" id="IPR029052">
    <property type="entry name" value="Metallo-depent_PP-like"/>
</dbReference>
<protein>
    <submittedName>
        <fullName evidence="2">Phosphoesterase</fullName>
    </submittedName>
</protein>
<dbReference type="NCBIfam" id="TIGR00024">
    <property type="entry name" value="SbcD_rel_arch"/>
    <property type="match status" value="1"/>
</dbReference>
<dbReference type="InterPro" id="IPR004376">
    <property type="entry name" value="Pesterase_MJ0037"/>
</dbReference>
<name>D2RGC5_ARCPA</name>
<sequence>MGIKFTPERALIVGRTAVIADLHLGLENVLIEKGIAIPKVQLDEILERLDRVSKEVERVVIAGDLKHEFGKNLPYEWEDVKAVIDFLLSKDLEVVVVRGNHDNFLKAILAKFGIDLLDHYDVEGWRIVHGHKACDADKIIMGHEHPAIKVRVDGVYTFHCFLRVRKDGREIIVLPAFSPLVQGSDVTSCEFISPILAEVDCEEVEVYAVNDEVLYLGTIADIKNLKIHQPF</sequence>
<keyword evidence="3" id="KW-1185">Reference proteome</keyword>
<dbReference type="KEGG" id="apo:Arcpr_0280"/>
<dbReference type="PaxDb" id="572546-Arcpr_0280"/>
<dbReference type="GeneID" id="8738933"/>
<feature type="domain" description="Calcineurin-like phosphoesterase" evidence="1">
    <location>
        <begin position="15"/>
        <end position="188"/>
    </location>
</feature>
<dbReference type="HOGENOM" id="CLU_075478_0_1_2"/>
<dbReference type="Gene3D" id="3.60.21.10">
    <property type="match status" value="1"/>
</dbReference>
<dbReference type="eggNOG" id="arCOG01150">
    <property type="taxonomic scope" value="Archaea"/>
</dbReference>
<dbReference type="SUPFAM" id="SSF56300">
    <property type="entry name" value="Metallo-dependent phosphatases"/>
    <property type="match status" value="1"/>
</dbReference>
<evidence type="ECO:0000259" key="1">
    <source>
        <dbReference type="Pfam" id="PF00149"/>
    </source>
</evidence>
<dbReference type="STRING" id="572546.Arcpr_0280"/>
<dbReference type="InterPro" id="IPR004843">
    <property type="entry name" value="Calcineurin-like_PHP"/>
</dbReference>
<reference evidence="2 3" key="1">
    <citation type="journal article" date="2010" name="Stand. Genomic Sci.">
        <title>Complete genome sequence of Archaeoglobus profundus type strain (AV18).</title>
        <authorList>
            <person name="von Jan M."/>
            <person name="Lapidus A."/>
            <person name="Del Rio T.G."/>
            <person name="Copeland A."/>
            <person name="Tice H."/>
            <person name="Cheng J.F."/>
            <person name="Lucas S."/>
            <person name="Chen F."/>
            <person name="Nolan M."/>
            <person name="Goodwin L."/>
            <person name="Han C."/>
            <person name="Pitluck S."/>
            <person name="Liolios K."/>
            <person name="Ivanova N."/>
            <person name="Mavromatis K."/>
            <person name="Ovchinnikova G."/>
            <person name="Chertkov O."/>
            <person name="Pati A."/>
            <person name="Chen A."/>
            <person name="Palaniappan K."/>
            <person name="Land M."/>
            <person name="Hauser L."/>
            <person name="Chang Y.J."/>
            <person name="Jeffries C.D."/>
            <person name="Saunders E."/>
            <person name="Brettin T."/>
            <person name="Detter J.C."/>
            <person name="Chain P."/>
            <person name="Eichinger K."/>
            <person name="Huber H."/>
            <person name="Spring S."/>
            <person name="Rohde M."/>
            <person name="Goker M."/>
            <person name="Wirth R."/>
            <person name="Woyke T."/>
            <person name="Bristow J."/>
            <person name="Eisen J.A."/>
            <person name="Markowitz V."/>
            <person name="Hugenholtz P."/>
            <person name="Kyrpides N.C."/>
            <person name="Klenk H.P."/>
        </authorList>
    </citation>
    <scope>NUCLEOTIDE SEQUENCE [LARGE SCALE GENOMIC DNA]</scope>
    <source>
        <strain evidence="3">DSM 5631 / JCM 9629 / NBRC 100127 / Av18</strain>
    </source>
</reference>
<dbReference type="EMBL" id="CP001857">
    <property type="protein sequence ID" value="ADB57350.1"/>
    <property type="molecule type" value="Genomic_DNA"/>
</dbReference>
<dbReference type="Proteomes" id="UP000001901">
    <property type="component" value="Chromosome"/>
</dbReference>
<dbReference type="GO" id="GO:0016787">
    <property type="term" value="F:hydrolase activity"/>
    <property type="evidence" value="ECO:0007669"/>
    <property type="project" value="InterPro"/>
</dbReference>
<evidence type="ECO:0000313" key="2">
    <source>
        <dbReference type="EMBL" id="ADB57350.1"/>
    </source>
</evidence>
<dbReference type="PIRSF" id="PIRSF000887">
    <property type="entry name" value="Pesterase_MJ0037"/>
    <property type="match status" value="1"/>
</dbReference>
<proteinExistence type="predicted"/>
<gene>
    <name evidence="2" type="ordered locus">Arcpr_0280</name>
</gene>
<dbReference type="RefSeq" id="WP_012939686.1">
    <property type="nucleotide sequence ID" value="NC_013741.1"/>
</dbReference>
<accession>D2RGC5</accession>